<evidence type="ECO:0000313" key="1">
    <source>
        <dbReference type="EMBL" id="KAL3405906.1"/>
    </source>
</evidence>
<proteinExistence type="predicted"/>
<accession>A0ABD2XK62</accession>
<organism evidence="1 2">
    <name type="scientific">Trichogramma kaykai</name>
    <dbReference type="NCBI Taxonomy" id="54128"/>
    <lineage>
        <taxon>Eukaryota</taxon>
        <taxon>Metazoa</taxon>
        <taxon>Ecdysozoa</taxon>
        <taxon>Arthropoda</taxon>
        <taxon>Hexapoda</taxon>
        <taxon>Insecta</taxon>
        <taxon>Pterygota</taxon>
        <taxon>Neoptera</taxon>
        <taxon>Endopterygota</taxon>
        <taxon>Hymenoptera</taxon>
        <taxon>Apocrita</taxon>
        <taxon>Proctotrupomorpha</taxon>
        <taxon>Chalcidoidea</taxon>
        <taxon>Trichogrammatidae</taxon>
        <taxon>Trichogramma</taxon>
    </lineage>
</organism>
<dbReference type="Proteomes" id="UP001627154">
    <property type="component" value="Unassembled WGS sequence"/>
</dbReference>
<name>A0ABD2XK62_9HYME</name>
<sequence length="101" mass="12085">MDTRRMIHFKPIPLDHIIQFFSEYFMMVMGIMVYMNYSDTIEDAFLNILKTDFASWFDLGNFAEKVFEPWMGFVQRPECEGGLQGYSYEFIDGKWMLTAYE</sequence>
<keyword evidence="2" id="KW-1185">Reference proteome</keyword>
<evidence type="ECO:0000313" key="2">
    <source>
        <dbReference type="Proteomes" id="UP001627154"/>
    </source>
</evidence>
<protein>
    <submittedName>
        <fullName evidence="1">Uncharacterized protein</fullName>
    </submittedName>
</protein>
<reference evidence="1 2" key="1">
    <citation type="journal article" date="2024" name="bioRxiv">
        <title>A reference genome for Trichogramma kaykai: A tiny desert-dwelling parasitoid wasp with competing sex-ratio distorters.</title>
        <authorList>
            <person name="Culotta J."/>
            <person name="Lindsey A.R."/>
        </authorList>
    </citation>
    <scope>NUCLEOTIDE SEQUENCE [LARGE SCALE GENOMIC DNA]</scope>
    <source>
        <strain evidence="1 2">KSX58</strain>
    </source>
</reference>
<gene>
    <name evidence="1" type="ORF">TKK_001327</name>
</gene>
<comment type="caution">
    <text evidence="1">The sequence shown here is derived from an EMBL/GenBank/DDBJ whole genome shotgun (WGS) entry which is preliminary data.</text>
</comment>
<dbReference type="AlphaFoldDB" id="A0ABD2XK62"/>
<dbReference type="EMBL" id="JBJJXI010000019">
    <property type="protein sequence ID" value="KAL3405906.1"/>
    <property type="molecule type" value="Genomic_DNA"/>
</dbReference>